<dbReference type="InterPro" id="IPR046670">
    <property type="entry name" value="DUF6540"/>
</dbReference>
<dbReference type="InParanoid" id="C4JZH7"/>
<dbReference type="HOGENOM" id="CLU_095741_3_0_1"/>
<dbReference type="RefSeq" id="XP_002582805.1">
    <property type="nucleotide sequence ID" value="XM_002582759.1"/>
</dbReference>
<proteinExistence type="predicted"/>
<name>C4JZH7_UNCRE</name>
<dbReference type="EMBL" id="CH476619">
    <property type="protein sequence ID" value="EEP82713.1"/>
    <property type="molecule type" value="Genomic_DNA"/>
</dbReference>
<organism evidence="1 2">
    <name type="scientific">Uncinocarpus reesii (strain UAMH 1704)</name>
    <dbReference type="NCBI Taxonomy" id="336963"/>
    <lineage>
        <taxon>Eukaryota</taxon>
        <taxon>Fungi</taxon>
        <taxon>Dikarya</taxon>
        <taxon>Ascomycota</taxon>
        <taxon>Pezizomycotina</taxon>
        <taxon>Eurotiomycetes</taxon>
        <taxon>Eurotiomycetidae</taxon>
        <taxon>Onygenales</taxon>
        <taxon>Onygenaceae</taxon>
        <taxon>Uncinocarpus</taxon>
    </lineage>
</organism>
<dbReference type="GeneID" id="8437831"/>
<gene>
    <name evidence="1" type="ORF">UREG_07578</name>
</gene>
<dbReference type="Pfam" id="PF20174">
    <property type="entry name" value="DUF6540"/>
    <property type="match status" value="1"/>
</dbReference>
<accession>C4JZH7</accession>
<dbReference type="VEuPathDB" id="FungiDB:UREG_07578"/>
<dbReference type="OMA" id="YHNTNDG"/>
<dbReference type="KEGG" id="ure:UREG_07578"/>
<dbReference type="Proteomes" id="UP000002058">
    <property type="component" value="Unassembled WGS sequence"/>
</dbReference>
<dbReference type="OrthoDB" id="3016366at2759"/>
<protein>
    <submittedName>
        <fullName evidence="1">Uncharacterized protein</fullName>
    </submittedName>
</protein>
<evidence type="ECO:0000313" key="1">
    <source>
        <dbReference type="EMBL" id="EEP82713.1"/>
    </source>
</evidence>
<keyword evidence="2" id="KW-1185">Reference proteome</keyword>
<reference evidence="2" key="1">
    <citation type="journal article" date="2009" name="Genome Res.">
        <title>Comparative genomic analyses of the human fungal pathogens Coccidioides and their relatives.</title>
        <authorList>
            <person name="Sharpton T.J."/>
            <person name="Stajich J.E."/>
            <person name="Rounsley S.D."/>
            <person name="Gardner M.J."/>
            <person name="Wortman J.R."/>
            <person name="Jordar V.S."/>
            <person name="Maiti R."/>
            <person name="Kodira C.D."/>
            <person name="Neafsey D.E."/>
            <person name="Zeng Q."/>
            <person name="Hung C.-Y."/>
            <person name="McMahan C."/>
            <person name="Muszewska A."/>
            <person name="Grynberg M."/>
            <person name="Mandel M.A."/>
            <person name="Kellner E.M."/>
            <person name="Barker B.M."/>
            <person name="Galgiani J.N."/>
            <person name="Orbach M.J."/>
            <person name="Kirkland T.N."/>
            <person name="Cole G.T."/>
            <person name="Henn M.R."/>
            <person name="Birren B.W."/>
            <person name="Taylor J.W."/>
        </authorList>
    </citation>
    <scope>NUCLEOTIDE SEQUENCE [LARGE SCALE GENOMIC DNA]</scope>
    <source>
        <strain evidence="2">UAMH 1704</strain>
    </source>
</reference>
<evidence type="ECO:0000313" key="2">
    <source>
        <dbReference type="Proteomes" id="UP000002058"/>
    </source>
</evidence>
<dbReference type="AlphaFoldDB" id="C4JZH7"/>
<sequence length="171" mass="19410">MSTPGEDMPTVIEEARMRVDAAGVYVLVFNMGFTDRFHWGLFVAEGDTDGFLHHYTDKSPTGDWEYQVISPYNVQNSLSLLTALKIGKLDDMRNEFLTVVHERLKDVKVDGVQSCRKWLLEAIYLLANEGYLGIQPDRNKINFIEYEAKDAAMRAMQARKPSVEKSRSSAA</sequence>